<dbReference type="RefSeq" id="WP_129330203.1">
    <property type="nucleotide sequence ID" value="NZ_SDVB01000037.1"/>
</dbReference>
<name>A0A4Q2TWY9_9HYPH</name>
<keyword evidence="1" id="KW-0479">Metal-binding</keyword>
<dbReference type="GO" id="GO:0030145">
    <property type="term" value="F:manganese ion binding"/>
    <property type="evidence" value="ECO:0007669"/>
    <property type="project" value="TreeGrafter"/>
</dbReference>
<dbReference type="OrthoDB" id="7331788at2"/>
<sequence length="305" mass="33162">MVGSKTIICAPSNLGLRPEEGGREPGTWEAPLVLLSEGLQAVIQATDVEWLPRPAYRFDPEENTRIRNGHAIRSYSLDLAHLVQARLSDGKFPVVIGGDCSILLGCLAGARASGRVGLLHIDGHSDYFHPGNYDVQSRLGTVAGMDLALATGRGEKLLTEWPGIDGPLVQDDDVTQMGEREALSPDYAQHYGDIRNTAINRIIVQEMLREGMLATAKRVAAWASRGDLSRYWLHLDVDVLAEAVMPAVDSPGEPGLDFEQVAQLVSLLIRHIPVIGVDITIYDPDKDPDRRYAKAIVACLGNARG</sequence>
<dbReference type="Gene3D" id="3.40.800.10">
    <property type="entry name" value="Ureohydrolase domain"/>
    <property type="match status" value="1"/>
</dbReference>
<dbReference type="PANTHER" id="PTHR43782:SF3">
    <property type="entry name" value="ARGINASE"/>
    <property type="match status" value="1"/>
</dbReference>
<dbReference type="InterPro" id="IPR023696">
    <property type="entry name" value="Ureohydrolase_dom_sf"/>
</dbReference>
<comment type="similarity">
    <text evidence="4">Belongs to the arginase family.</text>
</comment>
<dbReference type="Proteomes" id="UP000291088">
    <property type="component" value="Unassembled WGS sequence"/>
</dbReference>
<dbReference type="GO" id="GO:0004053">
    <property type="term" value="F:arginase activity"/>
    <property type="evidence" value="ECO:0007669"/>
    <property type="project" value="TreeGrafter"/>
</dbReference>
<evidence type="ECO:0000256" key="3">
    <source>
        <dbReference type="ARBA" id="ARBA00023211"/>
    </source>
</evidence>
<reference evidence="5 6" key="1">
    <citation type="submission" date="2019-01" db="EMBL/GenBank/DDBJ databases">
        <authorList>
            <person name="Deng T."/>
        </authorList>
    </citation>
    <scope>NUCLEOTIDE SEQUENCE [LARGE SCALE GENOMIC DNA]</scope>
    <source>
        <strain evidence="5 6">F8825</strain>
    </source>
</reference>
<evidence type="ECO:0000256" key="1">
    <source>
        <dbReference type="ARBA" id="ARBA00022723"/>
    </source>
</evidence>
<evidence type="ECO:0000313" key="6">
    <source>
        <dbReference type="Proteomes" id="UP000291088"/>
    </source>
</evidence>
<dbReference type="AlphaFoldDB" id="A0A4Q2TWY9"/>
<proteinExistence type="inferred from homology"/>
<dbReference type="Pfam" id="PF00491">
    <property type="entry name" value="Arginase"/>
    <property type="match status" value="1"/>
</dbReference>
<comment type="caution">
    <text evidence="5">The sequence shown here is derived from an EMBL/GenBank/DDBJ whole genome shotgun (WGS) entry which is preliminary data.</text>
</comment>
<organism evidence="5 6">
    <name type="scientific">Ciceribacter ferrooxidans</name>
    <dbReference type="NCBI Taxonomy" id="2509717"/>
    <lineage>
        <taxon>Bacteria</taxon>
        <taxon>Pseudomonadati</taxon>
        <taxon>Pseudomonadota</taxon>
        <taxon>Alphaproteobacteria</taxon>
        <taxon>Hyphomicrobiales</taxon>
        <taxon>Rhizobiaceae</taxon>
        <taxon>Ciceribacter</taxon>
    </lineage>
</organism>
<dbReference type="GO" id="GO:0005737">
    <property type="term" value="C:cytoplasm"/>
    <property type="evidence" value="ECO:0007669"/>
    <property type="project" value="TreeGrafter"/>
</dbReference>
<keyword evidence="3" id="KW-0464">Manganese</keyword>
<gene>
    <name evidence="5" type="ORF">EUU22_00705</name>
</gene>
<keyword evidence="6" id="KW-1185">Reference proteome</keyword>
<protein>
    <submittedName>
        <fullName evidence="5">Arginase family protein</fullName>
    </submittedName>
</protein>
<evidence type="ECO:0000313" key="5">
    <source>
        <dbReference type="EMBL" id="RYC27845.1"/>
    </source>
</evidence>
<keyword evidence="2" id="KW-0378">Hydrolase</keyword>
<dbReference type="InterPro" id="IPR006035">
    <property type="entry name" value="Ureohydrolase"/>
</dbReference>
<accession>A0A4Q2TWY9</accession>
<dbReference type="PROSITE" id="PS51409">
    <property type="entry name" value="ARGINASE_2"/>
    <property type="match status" value="1"/>
</dbReference>
<dbReference type="CDD" id="cd09999">
    <property type="entry name" value="Arginase-like_1"/>
    <property type="match status" value="1"/>
</dbReference>
<dbReference type="EMBL" id="SDVB01000037">
    <property type="protein sequence ID" value="RYC27845.1"/>
    <property type="molecule type" value="Genomic_DNA"/>
</dbReference>
<evidence type="ECO:0000256" key="2">
    <source>
        <dbReference type="ARBA" id="ARBA00022801"/>
    </source>
</evidence>
<dbReference type="PANTHER" id="PTHR43782">
    <property type="entry name" value="ARGINASE"/>
    <property type="match status" value="1"/>
</dbReference>
<dbReference type="SUPFAM" id="SSF52768">
    <property type="entry name" value="Arginase/deacetylase"/>
    <property type="match status" value="1"/>
</dbReference>
<evidence type="ECO:0000256" key="4">
    <source>
        <dbReference type="PROSITE-ProRule" id="PRU00742"/>
    </source>
</evidence>